<name>A0A9X1F4G5_9SPHN</name>
<evidence type="ECO:0000313" key="2">
    <source>
        <dbReference type="Proteomes" id="UP001138681"/>
    </source>
</evidence>
<evidence type="ECO:0000313" key="1">
    <source>
        <dbReference type="EMBL" id="MBV7260067.1"/>
    </source>
</evidence>
<reference evidence="1" key="1">
    <citation type="submission" date="2021-04" db="EMBL/GenBank/DDBJ databases">
        <authorList>
            <person name="Pira H."/>
            <person name="Risdian C."/>
            <person name="Wink J."/>
        </authorList>
    </citation>
    <scope>NUCLEOTIDE SEQUENCE</scope>
    <source>
        <strain evidence="1">WH158</strain>
    </source>
</reference>
<dbReference type="RefSeq" id="WP_218405452.1">
    <property type="nucleotide sequence ID" value="NZ_JAGSPC010000002.1"/>
</dbReference>
<proteinExistence type="predicted"/>
<sequence length="85" mass="9253">MIEIVPVMLFILGWHPDKPGDIDLQRVEVIFASPAECEAAGSKMASRMTQAAAEQSGATYEHRCMEIPAVEEFEAAFGGERSPAK</sequence>
<protein>
    <submittedName>
        <fullName evidence="1">Uncharacterized protein</fullName>
    </submittedName>
</protein>
<comment type="caution">
    <text evidence="1">The sequence shown here is derived from an EMBL/GenBank/DDBJ whole genome shotgun (WGS) entry which is preliminary data.</text>
</comment>
<accession>A0A9X1F4G5</accession>
<dbReference type="Proteomes" id="UP001138681">
    <property type="component" value="Unassembled WGS sequence"/>
</dbReference>
<dbReference type="EMBL" id="JAGSPC010000002">
    <property type="protein sequence ID" value="MBV7260067.1"/>
    <property type="molecule type" value="Genomic_DNA"/>
</dbReference>
<gene>
    <name evidence="1" type="ORF">KCG46_10855</name>
</gene>
<dbReference type="AlphaFoldDB" id="A0A9X1F4G5"/>
<organism evidence="1 2">
    <name type="scientific">Erythrobacter crassostreae</name>
    <dbReference type="NCBI Taxonomy" id="2828328"/>
    <lineage>
        <taxon>Bacteria</taxon>
        <taxon>Pseudomonadati</taxon>
        <taxon>Pseudomonadota</taxon>
        <taxon>Alphaproteobacteria</taxon>
        <taxon>Sphingomonadales</taxon>
        <taxon>Erythrobacteraceae</taxon>
        <taxon>Erythrobacter/Porphyrobacter group</taxon>
        <taxon>Erythrobacter</taxon>
    </lineage>
</organism>
<keyword evidence="2" id="KW-1185">Reference proteome</keyword>